<evidence type="ECO:0000256" key="1">
    <source>
        <dbReference type="ARBA" id="ARBA00004123"/>
    </source>
</evidence>
<keyword evidence="2" id="KW-0563">Paired box</keyword>
<reference evidence="7" key="1">
    <citation type="submission" date="2017-02" db="UniProtKB">
        <authorList>
            <consortium name="WormBaseParasite"/>
        </authorList>
    </citation>
    <scope>IDENTIFICATION</scope>
</reference>
<accession>A0A0N4YIH7</accession>
<feature type="region of interest" description="Disordered" evidence="3">
    <location>
        <begin position="40"/>
        <end position="60"/>
    </location>
</feature>
<dbReference type="EMBL" id="UYSL01022356">
    <property type="protein sequence ID" value="VDL80312.1"/>
    <property type="molecule type" value="Genomic_DNA"/>
</dbReference>
<keyword evidence="6" id="KW-1185">Reference proteome</keyword>
<dbReference type="PROSITE" id="PS51057">
    <property type="entry name" value="PAIRED_2"/>
    <property type="match status" value="1"/>
</dbReference>
<dbReference type="Proteomes" id="UP000271162">
    <property type="component" value="Unassembled WGS sequence"/>
</dbReference>
<organism evidence="7">
    <name type="scientific">Nippostrongylus brasiliensis</name>
    <name type="common">Rat hookworm</name>
    <dbReference type="NCBI Taxonomy" id="27835"/>
    <lineage>
        <taxon>Eukaryota</taxon>
        <taxon>Metazoa</taxon>
        <taxon>Ecdysozoa</taxon>
        <taxon>Nematoda</taxon>
        <taxon>Chromadorea</taxon>
        <taxon>Rhabditida</taxon>
        <taxon>Rhabditina</taxon>
        <taxon>Rhabditomorpha</taxon>
        <taxon>Strongyloidea</taxon>
        <taxon>Heligmosomidae</taxon>
        <taxon>Nippostrongylus</taxon>
    </lineage>
</organism>
<dbReference type="WBParaSite" id="NBR_0001671601-mRNA-1">
    <property type="protein sequence ID" value="NBR_0001671601-mRNA-1"/>
    <property type="gene ID" value="NBR_0001671601"/>
</dbReference>
<dbReference type="PANTHER" id="PTHR46068:SF1">
    <property type="entry name" value="TRANSPOSASE IS30-LIKE HTH DOMAIN-CONTAINING PROTEIN"/>
    <property type="match status" value="1"/>
</dbReference>
<evidence type="ECO:0000259" key="4">
    <source>
        <dbReference type="PROSITE" id="PS51057"/>
    </source>
</evidence>
<comment type="subcellular location">
    <subcellularLocation>
        <location evidence="1">Nucleus</location>
    </subcellularLocation>
</comment>
<evidence type="ECO:0000256" key="2">
    <source>
        <dbReference type="ARBA" id="ARBA00022724"/>
    </source>
</evidence>
<name>A0A0N4YIH7_NIPBR</name>
<proteinExistence type="predicted"/>
<dbReference type="InterPro" id="IPR009057">
    <property type="entry name" value="Homeodomain-like_sf"/>
</dbReference>
<evidence type="ECO:0000313" key="7">
    <source>
        <dbReference type="WBParaSite" id="NBR_0001671601-mRNA-1"/>
    </source>
</evidence>
<dbReference type="PANTHER" id="PTHR46068">
    <property type="entry name" value="PROTEIN CBG27172"/>
    <property type="match status" value="1"/>
</dbReference>
<gene>
    <name evidence="5" type="ORF">NBR_LOCUS16717</name>
</gene>
<sequence>MRPSSHRATIAHLVDEGLRPAEITRRLPINDRTVRKTVAQYRQRGHHQPLPKPGRPRTVNVPGIRKTIKKRVQRNDQVSLNRIASDLNISR</sequence>
<dbReference type="InterPro" id="IPR001523">
    <property type="entry name" value="Paired_dom"/>
</dbReference>
<reference evidence="5 6" key="2">
    <citation type="submission" date="2018-11" db="EMBL/GenBank/DDBJ databases">
        <authorList>
            <consortium name="Pathogen Informatics"/>
        </authorList>
    </citation>
    <scope>NUCLEOTIDE SEQUENCE [LARGE SCALE GENOMIC DNA]</scope>
</reference>
<dbReference type="GO" id="GO:0005634">
    <property type="term" value="C:nucleus"/>
    <property type="evidence" value="ECO:0007669"/>
    <property type="project" value="UniProtKB-SubCell"/>
</dbReference>
<dbReference type="GO" id="GO:0006355">
    <property type="term" value="P:regulation of DNA-templated transcription"/>
    <property type="evidence" value="ECO:0007669"/>
    <property type="project" value="InterPro"/>
</dbReference>
<evidence type="ECO:0000313" key="6">
    <source>
        <dbReference type="Proteomes" id="UP000271162"/>
    </source>
</evidence>
<dbReference type="InterPro" id="IPR036388">
    <property type="entry name" value="WH-like_DNA-bd_sf"/>
</dbReference>
<dbReference type="GO" id="GO:0003677">
    <property type="term" value="F:DNA binding"/>
    <property type="evidence" value="ECO:0007669"/>
    <property type="project" value="InterPro"/>
</dbReference>
<protein>
    <submittedName>
        <fullName evidence="7">Paired domain-containing protein</fullName>
    </submittedName>
</protein>
<evidence type="ECO:0000256" key="3">
    <source>
        <dbReference type="SAM" id="MobiDB-lite"/>
    </source>
</evidence>
<dbReference type="Gene3D" id="1.10.10.10">
    <property type="entry name" value="Winged helix-like DNA-binding domain superfamily/Winged helix DNA-binding domain"/>
    <property type="match status" value="1"/>
</dbReference>
<dbReference type="AlphaFoldDB" id="A0A0N4YIH7"/>
<evidence type="ECO:0000313" key="5">
    <source>
        <dbReference type="EMBL" id="VDL80312.1"/>
    </source>
</evidence>
<dbReference type="Pfam" id="PF13384">
    <property type="entry name" value="HTH_23"/>
    <property type="match status" value="1"/>
</dbReference>
<feature type="domain" description="Paired" evidence="4">
    <location>
        <begin position="1"/>
        <end position="91"/>
    </location>
</feature>
<dbReference type="SUPFAM" id="SSF46689">
    <property type="entry name" value="Homeodomain-like"/>
    <property type="match status" value="1"/>
</dbReference>
<dbReference type="OMA" id="RVQRNDQ"/>